<comment type="caution">
    <text evidence="9">The sequence shown here is derived from an EMBL/GenBank/DDBJ whole genome shotgun (WGS) entry which is preliminary data.</text>
</comment>
<dbReference type="NCBIfam" id="TIGR01198">
    <property type="entry name" value="pgl"/>
    <property type="match status" value="1"/>
</dbReference>
<comment type="function">
    <text evidence="2 7">Hydrolysis of 6-phosphogluconolactone to 6-phosphogluconate.</text>
</comment>
<dbReference type="GO" id="GO:0017057">
    <property type="term" value="F:6-phosphogluconolactonase activity"/>
    <property type="evidence" value="ECO:0007669"/>
    <property type="project" value="UniProtKB-UniRule"/>
</dbReference>
<proteinExistence type="inferred from homology"/>
<comment type="similarity">
    <text evidence="4 7">Belongs to the glucosamine/galactosamine-6-phosphate isomerase family. 6-phosphogluconolactonase subfamily.</text>
</comment>
<comment type="pathway">
    <text evidence="3 7">Carbohydrate degradation; pentose phosphate pathway; D-ribulose 5-phosphate from D-glucose 6-phosphate (oxidative stage): step 2/3.</text>
</comment>
<dbReference type="AlphaFoldDB" id="A0A2V3PRR4"/>
<keyword evidence="10" id="KW-1185">Reference proteome</keyword>
<dbReference type="Pfam" id="PF01182">
    <property type="entry name" value="Glucosamine_iso"/>
    <property type="match status" value="1"/>
</dbReference>
<dbReference type="GO" id="GO:0006098">
    <property type="term" value="P:pentose-phosphate shunt"/>
    <property type="evidence" value="ECO:0007669"/>
    <property type="project" value="UniProtKB-UniPathway"/>
</dbReference>
<dbReference type="InterPro" id="IPR005900">
    <property type="entry name" value="6-phosphogluconolactonase_DevB"/>
</dbReference>
<dbReference type="Gene3D" id="3.40.50.1360">
    <property type="match status" value="1"/>
</dbReference>
<dbReference type="GO" id="GO:0005975">
    <property type="term" value="P:carbohydrate metabolic process"/>
    <property type="evidence" value="ECO:0007669"/>
    <property type="project" value="UniProtKB-UniRule"/>
</dbReference>
<dbReference type="InterPro" id="IPR037171">
    <property type="entry name" value="NagB/RpiA_transferase-like"/>
</dbReference>
<dbReference type="Proteomes" id="UP000247973">
    <property type="component" value="Unassembled WGS sequence"/>
</dbReference>
<dbReference type="CDD" id="cd01400">
    <property type="entry name" value="6PGL"/>
    <property type="match status" value="1"/>
</dbReference>
<evidence type="ECO:0000313" key="9">
    <source>
        <dbReference type="EMBL" id="PXV67483.1"/>
    </source>
</evidence>
<evidence type="ECO:0000256" key="5">
    <source>
        <dbReference type="ARBA" id="ARBA00013198"/>
    </source>
</evidence>
<evidence type="ECO:0000256" key="1">
    <source>
        <dbReference type="ARBA" id="ARBA00000832"/>
    </source>
</evidence>
<feature type="domain" description="Glucosamine/galactosamine-6-phosphate isomerase" evidence="8">
    <location>
        <begin position="12"/>
        <end position="230"/>
    </location>
</feature>
<evidence type="ECO:0000256" key="4">
    <source>
        <dbReference type="ARBA" id="ARBA00010662"/>
    </source>
</evidence>
<evidence type="ECO:0000256" key="7">
    <source>
        <dbReference type="RuleBase" id="RU365095"/>
    </source>
</evidence>
<gene>
    <name evidence="7" type="primary">pgl</name>
    <name evidence="9" type="ORF">CLV62_103156</name>
</gene>
<organism evidence="9 10">
    <name type="scientific">Dysgonomonas alginatilytica</name>
    <dbReference type="NCBI Taxonomy" id="1605892"/>
    <lineage>
        <taxon>Bacteria</taxon>
        <taxon>Pseudomonadati</taxon>
        <taxon>Bacteroidota</taxon>
        <taxon>Bacteroidia</taxon>
        <taxon>Bacteroidales</taxon>
        <taxon>Dysgonomonadaceae</taxon>
        <taxon>Dysgonomonas</taxon>
    </lineage>
</organism>
<evidence type="ECO:0000259" key="8">
    <source>
        <dbReference type="Pfam" id="PF01182"/>
    </source>
</evidence>
<accession>A0A2V3PRR4</accession>
<evidence type="ECO:0000256" key="2">
    <source>
        <dbReference type="ARBA" id="ARBA00002681"/>
    </source>
</evidence>
<dbReference type="SUPFAM" id="SSF100950">
    <property type="entry name" value="NagB/RpiA/CoA transferase-like"/>
    <property type="match status" value="1"/>
</dbReference>
<evidence type="ECO:0000256" key="6">
    <source>
        <dbReference type="ARBA" id="ARBA00020337"/>
    </source>
</evidence>
<evidence type="ECO:0000313" key="10">
    <source>
        <dbReference type="Proteomes" id="UP000247973"/>
    </source>
</evidence>
<name>A0A2V3PRR4_9BACT</name>
<evidence type="ECO:0000256" key="3">
    <source>
        <dbReference type="ARBA" id="ARBA00004961"/>
    </source>
</evidence>
<comment type="catalytic activity">
    <reaction evidence="1 7">
        <text>6-phospho-D-glucono-1,5-lactone + H2O = 6-phospho-D-gluconate + H(+)</text>
        <dbReference type="Rhea" id="RHEA:12556"/>
        <dbReference type="ChEBI" id="CHEBI:15377"/>
        <dbReference type="ChEBI" id="CHEBI:15378"/>
        <dbReference type="ChEBI" id="CHEBI:57955"/>
        <dbReference type="ChEBI" id="CHEBI:58759"/>
        <dbReference type="EC" id="3.1.1.31"/>
    </reaction>
</comment>
<dbReference type="EC" id="3.1.1.31" evidence="5 7"/>
<dbReference type="InterPro" id="IPR006148">
    <property type="entry name" value="Glc/Gal-6P_isomerase"/>
</dbReference>
<dbReference type="PANTHER" id="PTHR11054:SF0">
    <property type="entry name" value="6-PHOSPHOGLUCONOLACTONASE"/>
    <property type="match status" value="1"/>
</dbReference>
<dbReference type="UniPathway" id="UPA00115">
    <property type="reaction ID" value="UER00409"/>
</dbReference>
<keyword evidence="7" id="KW-0378">Hydrolase</keyword>
<dbReference type="InterPro" id="IPR039104">
    <property type="entry name" value="6PGL"/>
</dbReference>
<sequence length="240" mass="27379">MDKKINIYKDVEALSEGFTSLLKEELSKREIVNVSLSGGSTPKALFNYWVANCKESIDWNRIAFFWGDERCVRPTDEMSNFGMTKSLLFDKIPTIDKKKIHRIHGENESKEEVQWYTSIMDKYLPKENGLPVFDIMMLGMGDDGHTVSIFPHQIDLWNAEADCVTAQHPETGMERISLTGRLVNNSRNIVFLVTGKNKAEKVKQIIEEREKFADIYPAAKVNPVNGKLFWMLDEGAASLL</sequence>
<dbReference type="PANTHER" id="PTHR11054">
    <property type="entry name" value="6-PHOSPHOGLUCONOLACTONASE"/>
    <property type="match status" value="1"/>
</dbReference>
<protein>
    <recommendedName>
        <fullName evidence="6 7">6-phosphogluconolactonase</fullName>
        <shortName evidence="7">6PGL</shortName>
        <ecNumber evidence="5 7">3.1.1.31</ecNumber>
    </recommendedName>
</protein>
<dbReference type="EMBL" id="QICL01000003">
    <property type="protein sequence ID" value="PXV67483.1"/>
    <property type="molecule type" value="Genomic_DNA"/>
</dbReference>
<reference evidence="9 10" key="1">
    <citation type="submission" date="2018-03" db="EMBL/GenBank/DDBJ databases">
        <title>Genomic Encyclopedia of Archaeal and Bacterial Type Strains, Phase II (KMG-II): from individual species to whole genera.</title>
        <authorList>
            <person name="Goeker M."/>
        </authorList>
    </citation>
    <scope>NUCLEOTIDE SEQUENCE [LARGE SCALE GENOMIC DNA]</scope>
    <source>
        <strain evidence="9 10">DSM 100214</strain>
    </source>
</reference>
<dbReference type="RefSeq" id="WP_245904005.1">
    <property type="nucleotide sequence ID" value="NZ_QICL01000003.1"/>
</dbReference>